<reference evidence="3" key="2">
    <citation type="submission" date="2019-07" db="EMBL/GenBank/DDBJ databases">
        <authorList>
            <person name="Yang Y."/>
            <person name="Bocs S."/>
            <person name="Baudouin L."/>
        </authorList>
    </citation>
    <scope>NUCLEOTIDE SEQUENCE</scope>
    <source>
        <tissue evidence="3">Spear leaf of Hainan Tall coconut</tissue>
    </source>
</reference>
<protein>
    <submittedName>
        <fullName evidence="3">Uncharacterized protein</fullName>
    </submittedName>
</protein>
<dbReference type="EMBL" id="CM017880">
    <property type="protein sequence ID" value="KAG1361392.1"/>
    <property type="molecule type" value="Genomic_DNA"/>
</dbReference>
<evidence type="ECO:0000313" key="4">
    <source>
        <dbReference type="Proteomes" id="UP000797356"/>
    </source>
</evidence>
<feature type="signal peptide" evidence="2">
    <location>
        <begin position="1"/>
        <end position="27"/>
    </location>
</feature>
<dbReference type="AlphaFoldDB" id="A0A8K0IKK0"/>
<feature type="region of interest" description="Disordered" evidence="1">
    <location>
        <begin position="64"/>
        <end position="104"/>
    </location>
</feature>
<dbReference type="Proteomes" id="UP000797356">
    <property type="component" value="Chromosome 9"/>
</dbReference>
<feature type="chain" id="PRO_5035426251" evidence="2">
    <location>
        <begin position="28"/>
        <end position="104"/>
    </location>
</feature>
<gene>
    <name evidence="3" type="ORF">COCNU_09G008550</name>
</gene>
<name>A0A8K0IKK0_COCNU</name>
<keyword evidence="2" id="KW-0732">Signal</keyword>
<accession>A0A8K0IKK0</accession>
<evidence type="ECO:0000256" key="1">
    <source>
        <dbReference type="SAM" id="MobiDB-lite"/>
    </source>
</evidence>
<proteinExistence type="predicted"/>
<evidence type="ECO:0000313" key="3">
    <source>
        <dbReference type="EMBL" id="KAG1361392.1"/>
    </source>
</evidence>
<reference evidence="3" key="1">
    <citation type="journal article" date="2017" name="Gigascience">
        <title>The genome draft of coconut (Cocos nucifera).</title>
        <authorList>
            <person name="Xiao Y."/>
            <person name="Xu P."/>
            <person name="Fan H."/>
            <person name="Baudouin L."/>
            <person name="Xia W."/>
            <person name="Bocs S."/>
            <person name="Xu J."/>
            <person name="Li Q."/>
            <person name="Guo A."/>
            <person name="Zhou L."/>
            <person name="Li J."/>
            <person name="Wu Y."/>
            <person name="Ma Z."/>
            <person name="Armero A."/>
            <person name="Issali A.E."/>
            <person name="Liu N."/>
            <person name="Peng M."/>
            <person name="Yang Y."/>
        </authorList>
    </citation>
    <scope>NUCLEOTIDE SEQUENCE</scope>
    <source>
        <tissue evidence="3">Spear leaf of Hainan Tall coconut</tissue>
    </source>
</reference>
<evidence type="ECO:0000256" key="2">
    <source>
        <dbReference type="SAM" id="SignalP"/>
    </source>
</evidence>
<keyword evidence="4" id="KW-1185">Reference proteome</keyword>
<comment type="caution">
    <text evidence="3">The sequence shown here is derived from an EMBL/GenBank/DDBJ whole genome shotgun (WGS) entry which is preliminary data.</text>
</comment>
<sequence>MKRPSFPQYLLLVLLLGVVALTTRSNAGSMPSEQKPSTLVGKPQVVKGPYIGDLRPPHIERPCPNLPNCGATTSNIPDGHIPRPLPEPHAKKPFGPYQKPPYKP</sequence>
<organism evidence="3 4">
    <name type="scientific">Cocos nucifera</name>
    <name type="common">Coconut palm</name>
    <dbReference type="NCBI Taxonomy" id="13894"/>
    <lineage>
        <taxon>Eukaryota</taxon>
        <taxon>Viridiplantae</taxon>
        <taxon>Streptophyta</taxon>
        <taxon>Embryophyta</taxon>
        <taxon>Tracheophyta</taxon>
        <taxon>Spermatophyta</taxon>
        <taxon>Magnoliopsida</taxon>
        <taxon>Liliopsida</taxon>
        <taxon>Arecaceae</taxon>
        <taxon>Arecoideae</taxon>
        <taxon>Cocoseae</taxon>
        <taxon>Attaleinae</taxon>
        <taxon>Cocos</taxon>
    </lineage>
</organism>